<dbReference type="AlphaFoldDB" id="A0A2U3LXN5"/>
<dbReference type="PANTHER" id="PTHR33531">
    <property type="entry name" value="RUBRERYTHRIN SUBFAMILY"/>
    <property type="match status" value="1"/>
</dbReference>
<name>A0A2U3LXN5_9FIRM</name>
<evidence type="ECO:0000313" key="3">
    <source>
        <dbReference type="Proteomes" id="UP000238916"/>
    </source>
</evidence>
<dbReference type="InterPro" id="IPR012347">
    <property type="entry name" value="Ferritin-like"/>
</dbReference>
<dbReference type="EMBL" id="OMOF01000925">
    <property type="protein sequence ID" value="SPF56594.1"/>
    <property type="molecule type" value="Genomic_DNA"/>
</dbReference>
<evidence type="ECO:0000259" key="1">
    <source>
        <dbReference type="Pfam" id="PF02915"/>
    </source>
</evidence>
<organism evidence="2 3">
    <name type="scientific">Candidatus Desulfosporosinus infrequens</name>
    <dbReference type="NCBI Taxonomy" id="2043169"/>
    <lineage>
        <taxon>Bacteria</taxon>
        <taxon>Bacillati</taxon>
        <taxon>Bacillota</taxon>
        <taxon>Clostridia</taxon>
        <taxon>Eubacteriales</taxon>
        <taxon>Desulfitobacteriaceae</taxon>
        <taxon>Desulfosporosinus</taxon>
    </lineage>
</organism>
<evidence type="ECO:0000313" key="2">
    <source>
        <dbReference type="EMBL" id="SPF56594.1"/>
    </source>
</evidence>
<dbReference type="Proteomes" id="UP000238916">
    <property type="component" value="Unassembled WGS sequence"/>
</dbReference>
<dbReference type="GO" id="GO:0016491">
    <property type="term" value="F:oxidoreductase activity"/>
    <property type="evidence" value="ECO:0007669"/>
    <property type="project" value="InterPro"/>
</dbReference>
<accession>A0A2U3LXN5</accession>
<dbReference type="InterPro" id="IPR003251">
    <property type="entry name" value="Rr_diiron-bd_dom"/>
</dbReference>
<dbReference type="CDD" id="cd01045">
    <property type="entry name" value="Ferritin_like_AB"/>
    <property type="match status" value="1"/>
</dbReference>
<reference evidence="3" key="1">
    <citation type="submission" date="2018-02" db="EMBL/GenBank/DDBJ databases">
        <authorList>
            <person name="Hausmann B."/>
        </authorList>
    </citation>
    <scope>NUCLEOTIDE SEQUENCE [LARGE SCALE GENOMIC DNA]</scope>
    <source>
        <strain evidence="3">Peat soil MAG SbF1</strain>
    </source>
</reference>
<feature type="domain" description="Rubrerythrin diiron-binding" evidence="1">
    <location>
        <begin position="9"/>
        <end position="140"/>
    </location>
</feature>
<dbReference type="GO" id="GO:0046872">
    <property type="term" value="F:metal ion binding"/>
    <property type="evidence" value="ECO:0007669"/>
    <property type="project" value="InterPro"/>
</dbReference>
<sequence length="151" mass="17346">MTNEEYKAILTIAIGNEIESYEFYKGVSEKVVDAYIKKMFCELAAEELGHQKLLEGFLARDIKDMHFDESADYKVSETVDKPKLSIHMRPADALALAMKNEEEAMNMYAAFANASSDQSQKKMFHDLSIMEKGHKTKIEKYYVNVAFPEVW</sequence>
<dbReference type="Gene3D" id="1.20.1260.10">
    <property type="match status" value="1"/>
</dbReference>
<dbReference type="InterPro" id="IPR009078">
    <property type="entry name" value="Ferritin-like_SF"/>
</dbReference>
<dbReference type="SUPFAM" id="SSF47240">
    <property type="entry name" value="Ferritin-like"/>
    <property type="match status" value="1"/>
</dbReference>
<proteinExistence type="predicted"/>
<gene>
    <name evidence="2" type="ORF">SBF1_9310001</name>
</gene>
<dbReference type="PANTHER" id="PTHR33531:SF10">
    <property type="entry name" value="BLR7895 PROTEIN"/>
    <property type="match status" value="1"/>
</dbReference>
<dbReference type="Pfam" id="PF02915">
    <property type="entry name" value="Rubrerythrin"/>
    <property type="match status" value="1"/>
</dbReference>
<dbReference type="OrthoDB" id="1701709at2"/>
<protein>
    <recommendedName>
        <fullName evidence="1">Rubrerythrin diiron-binding domain-containing protein</fullName>
    </recommendedName>
</protein>